<dbReference type="PROSITE" id="PS50893">
    <property type="entry name" value="ABC_TRANSPORTER_2"/>
    <property type="match status" value="2"/>
</dbReference>
<dbReference type="Proteomes" id="UP000240228">
    <property type="component" value="Unassembled WGS sequence"/>
</dbReference>
<dbReference type="PANTHER" id="PTHR43553:SF23">
    <property type="entry name" value="ABC TRANSPORTER ATP-BINDING COMPONENT"/>
    <property type="match status" value="1"/>
</dbReference>
<dbReference type="Pfam" id="PF00005">
    <property type="entry name" value="ABC_tran"/>
    <property type="match status" value="2"/>
</dbReference>
<dbReference type="PROSITE" id="PS00211">
    <property type="entry name" value="ABC_TRANSPORTER_1"/>
    <property type="match status" value="1"/>
</dbReference>
<evidence type="ECO:0000256" key="9">
    <source>
        <dbReference type="ARBA" id="ARBA00023136"/>
    </source>
</evidence>
<evidence type="ECO:0000256" key="6">
    <source>
        <dbReference type="ARBA" id="ARBA00022741"/>
    </source>
</evidence>
<dbReference type="InterPro" id="IPR017871">
    <property type="entry name" value="ABC_transporter-like_CS"/>
</dbReference>
<reference evidence="13" key="1">
    <citation type="submission" date="2017-09" db="EMBL/GenBank/DDBJ databases">
        <authorList>
            <person name="Sela D.A."/>
            <person name="Albert K."/>
        </authorList>
    </citation>
    <scope>NUCLEOTIDE SEQUENCE [LARGE SCALE GENOMIC DNA]</scope>
    <source>
        <strain evidence="13">UMA51805</strain>
    </source>
</reference>
<feature type="domain" description="ABC transporter" evidence="11">
    <location>
        <begin position="10"/>
        <end position="269"/>
    </location>
</feature>
<reference evidence="12 13" key="2">
    <citation type="submission" date="2018-03" db="EMBL/GenBank/DDBJ databases">
        <title>The comparative genomics of Bifidobacterium callitrichos reflects dietary carbohydrate utilization within the common marmoset gut.</title>
        <authorList>
            <person name="Rani A."/>
        </authorList>
    </citation>
    <scope>NUCLEOTIDE SEQUENCE [LARGE SCALE GENOMIC DNA]</scope>
    <source>
        <strain evidence="12 13">UMA51805</strain>
    </source>
</reference>
<dbReference type="GO" id="GO:0005524">
    <property type="term" value="F:ATP binding"/>
    <property type="evidence" value="ECO:0007669"/>
    <property type="project" value="UniProtKB-KW"/>
</dbReference>
<dbReference type="GO" id="GO:0043190">
    <property type="term" value="C:ATP-binding cassette (ABC) transporter complex"/>
    <property type="evidence" value="ECO:0007669"/>
    <property type="project" value="TreeGrafter"/>
</dbReference>
<evidence type="ECO:0000313" key="13">
    <source>
        <dbReference type="Proteomes" id="UP000240228"/>
    </source>
</evidence>
<dbReference type="PANTHER" id="PTHR43553">
    <property type="entry name" value="HEAVY METAL TRANSPORTER"/>
    <property type="match status" value="1"/>
</dbReference>
<evidence type="ECO:0000256" key="1">
    <source>
        <dbReference type="ARBA" id="ARBA00004202"/>
    </source>
</evidence>
<dbReference type="AlphaFoldDB" id="A0A2T3G8A6"/>
<dbReference type="GO" id="GO:0042626">
    <property type="term" value="F:ATPase-coupled transmembrane transporter activity"/>
    <property type="evidence" value="ECO:0007669"/>
    <property type="project" value="TreeGrafter"/>
</dbReference>
<name>A0A2T3G8A6_9BIFI</name>
<comment type="caution">
    <text evidence="12">The sequence shown here is derived from an EMBL/GenBank/DDBJ whole genome shotgun (WGS) entry which is preliminary data.</text>
</comment>
<keyword evidence="6" id="KW-0547">Nucleotide-binding</keyword>
<keyword evidence="4" id="KW-1003">Cell membrane</keyword>
<evidence type="ECO:0000256" key="4">
    <source>
        <dbReference type="ARBA" id="ARBA00022475"/>
    </source>
</evidence>
<comment type="similarity">
    <text evidence="2">Belongs to the ABC transporter superfamily.</text>
</comment>
<evidence type="ECO:0000256" key="3">
    <source>
        <dbReference type="ARBA" id="ARBA00022448"/>
    </source>
</evidence>
<evidence type="ECO:0000256" key="5">
    <source>
        <dbReference type="ARBA" id="ARBA00022737"/>
    </source>
</evidence>
<dbReference type="InterPro" id="IPR003439">
    <property type="entry name" value="ABC_transporter-like_ATP-bd"/>
</dbReference>
<proteinExistence type="inferred from homology"/>
<dbReference type="CDD" id="cd03226">
    <property type="entry name" value="ABC_cobalt_CbiO_domain2"/>
    <property type="match status" value="1"/>
</dbReference>
<dbReference type="InterPro" id="IPR050095">
    <property type="entry name" value="ECF_ABC_transporter_ATP-bd"/>
</dbReference>
<sequence length="535" mass="57570">MADAVSRAALDVREVSFRYDAGDASDAAEAPSDASADVRQAVSPPALDDASLRLAPGECVVLCGGSGCGKTTLTRVANGLIPSFFHGVFTGSCLTCGLDTTQVPIDRLTPLTGSVFQNPKTQYFNANSTDELAFPCENMGMETAEINRRVTDVAERFGVADLLERDVLRLSGGQRQRIAMAAANVLEPRLVVLDEPTSNLDASAIDDMRLLVARMKADGVAVLVAEHRLAWLNGVADRYVVFKSGRIVRSFAADKFLALSPDTVAGMGLRALDLEPYRQRVRGLVASEAASGRGADGASGAPLLRTRGLVIGHDRRRTGLRFGLAGTGRANGRDHRGVQDRSMPFRRAVDDLTLYRGQIVGLMGCNGAGKTTLVRTLTGLMRPLSGQIELDGRVANAHALTRAGFMVMQDVNYQLFSASVREELMLGFDEDDADARTRCDEILGELDLTAFADRHPMSLSGGQKQRVAIGSALMCGKDLIVLDEPTSGLDRLHMEQVGRLLRRLADSGRTLLVVTHDEELAAGWCDRIVMLSDPR</sequence>
<keyword evidence="13" id="KW-1185">Reference proteome</keyword>
<accession>A0A2T3G8A6</accession>
<comment type="subcellular location">
    <subcellularLocation>
        <location evidence="1">Cell membrane</location>
        <topology evidence="1">Peripheral membrane protein</topology>
    </subcellularLocation>
</comment>
<evidence type="ECO:0000256" key="2">
    <source>
        <dbReference type="ARBA" id="ARBA00005417"/>
    </source>
</evidence>
<evidence type="ECO:0000259" key="11">
    <source>
        <dbReference type="PROSITE" id="PS50893"/>
    </source>
</evidence>
<keyword evidence="9" id="KW-0472">Membrane</keyword>
<evidence type="ECO:0000256" key="8">
    <source>
        <dbReference type="ARBA" id="ARBA00022967"/>
    </source>
</evidence>
<evidence type="ECO:0000313" key="12">
    <source>
        <dbReference type="EMBL" id="PST45725.1"/>
    </source>
</evidence>
<protein>
    <submittedName>
        <fullName evidence="12">ABC transporter ATP-binding protein</fullName>
    </submittedName>
</protein>
<dbReference type="SUPFAM" id="SSF52540">
    <property type="entry name" value="P-loop containing nucleoside triphosphate hydrolases"/>
    <property type="match status" value="2"/>
</dbReference>
<dbReference type="InterPro" id="IPR015856">
    <property type="entry name" value="ABC_transpr_CbiO/EcfA_su"/>
</dbReference>
<keyword evidence="8" id="KW-1278">Translocase</keyword>
<dbReference type="EMBL" id="NWTX01000021">
    <property type="protein sequence ID" value="PST45725.1"/>
    <property type="molecule type" value="Genomic_DNA"/>
</dbReference>
<evidence type="ECO:0000256" key="10">
    <source>
        <dbReference type="ARBA" id="ARBA00025157"/>
    </source>
</evidence>
<dbReference type="RefSeq" id="WP_107044686.1">
    <property type="nucleotide sequence ID" value="NZ_NWTX01000021.1"/>
</dbReference>
<evidence type="ECO:0000256" key="7">
    <source>
        <dbReference type="ARBA" id="ARBA00022840"/>
    </source>
</evidence>
<dbReference type="Gene3D" id="3.40.50.300">
    <property type="entry name" value="P-loop containing nucleotide triphosphate hydrolases"/>
    <property type="match status" value="2"/>
</dbReference>
<gene>
    <name evidence="12" type="ORF">CPA40_09540</name>
</gene>
<keyword evidence="3" id="KW-0813">Transport</keyword>
<feature type="domain" description="ABC transporter" evidence="11">
    <location>
        <begin position="330"/>
        <end position="535"/>
    </location>
</feature>
<dbReference type="GO" id="GO:0016887">
    <property type="term" value="F:ATP hydrolysis activity"/>
    <property type="evidence" value="ECO:0007669"/>
    <property type="project" value="InterPro"/>
</dbReference>
<dbReference type="InterPro" id="IPR027417">
    <property type="entry name" value="P-loop_NTPase"/>
</dbReference>
<dbReference type="CDD" id="cd03225">
    <property type="entry name" value="ABC_cobalt_CbiO_domain1"/>
    <property type="match status" value="1"/>
</dbReference>
<keyword evidence="7 12" id="KW-0067">ATP-binding</keyword>
<dbReference type="SMART" id="SM00382">
    <property type="entry name" value="AAA"/>
    <property type="match status" value="2"/>
</dbReference>
<dbReference type="InterPro" id="IPR003593">
    <property type="entry name" value="AAA+_ATPase"/>
</dbReference>
<organism evidence="12 13">
    <name type="scientific">Bifidobacterium callitrichos</name>
    <dbReference type="NCBI Taxonomy" id="762209"/>
    <lineage>
        <taxon>Bacteria</taxon>
        <taxon>Bacillati</taxon>
        <taxon>Actinomycetota</taxon>
        <taxon>Actinomycetes</taxon>
        <taxon>Bifidobacteriales</taxon>
        <taxon>Bifidobacteriaceae</taxon>
        <taxon>Bifidobacterium</taxon>
    </lineage>
</organism>
<comment type="function">
    <text evidence="10">Probably part of an ABC transporter complex. Responsible for energy coupling to the transport system.</text>
</comment>
<keyword evidence="5" id="KW-0677">Repeat</keyword>